<gene>
    <name evidence="1" type="ORF">SAMN05216266_10247</name>
</gene>
<organism evidence="1 2">
    <name type="scientific">Amycolatopsis marina</name>
    <dbReference type="NCBI Taxonomy" id="490629"/>
    <lineage>
        <taxon>Bacteria</taxon>
        <taxon>Bacillati</taxon>
        <taxon>Actinomycetota</taxon>
        <taxon>Actinomycetes</taxon>
        <taxon>Pseudonocardiales</taxon>
        <taxon>Pseudonocardiaceae</taxon>
        <taxon>Amycolatopsis</taxon>
    </lineage>
</organism>
<dbReference type="STRING" id="490629.SAMN05216266_10247"/>
<dbReference type="EMBL" id="FOKG01000002">
    <property type="protein sequence ID" value="SFA89356.1"/>
    <property type="molecule type" value="Genomic_DNA"/>
</dbReference>
<evidence type="ECO:0000313" key="1">
    <source>
        <dbReference type="EMBL" id="SFA89356.1"/>
    </source>
</evidence>
<accession>A0A1I0WN21</accession>
<protein>
    <submittedName>
        <fullName evidence="1">Uncharacterized protein</fullName>
    </submittedName>
</protein>
<proteinExistence type="predicted"/>
<name>A0A1I0WN21_9PSEU</name>
<reference evidence="2" key="1">
    <citation type="submission" date="2016-10" db="EMBL/GenBank/DDBJ databases">
        <authorList>
            <person name="Varghese N."/>
            <person name="Submissions S."/>
        </authorList>
    </citation>
    <scope>NUCLEOTIDE SEQUENCE [LARGE SCALE GENOMIC DNA]</scope>
    <source>
        <strain evidence="2">CGMCC 4.3568</strain>
    </source>
</reference>
<evidence type="ECO:0000313" key="2">
    <source>
        <dbReference type="Proteomes" id="UP000243799"/>
    </source>
</evidence>
<dbReference type="Proteomes" id="UP000243799">
    <property type="component" value="Unassembled WGS sequence"/>
</dbReference>
<keyword evidence="2" id="KW-1185">Reference proteome</keyword>
<dbReference type="AlphaFoldDB" id="A0A1I0WN21"/>
<sequence length="29" mass="3051">MRRVALGHNESGKGVVFPFVDGHVTGGAR</sequence>